<reference evidence="2 3" key="1">
    <citation type="submission" date="2023-01" db="EMBL/GenBank/DDBJ databases">
        <title>Novel species of the genus Asticcacaulis isolated from rivers.</title>
        <authorList>
            <person name="Lu H."/>
        </authorList>
    </citation>
    <scope>NUCLEOTIDE SEQUENCE [LARGE SCALE GENOMIC DNA]</scope>
    <source>
        <strain evidence="2 3">BYS171W</strain>
    </source>
</reference>
<evidence type="ECO:0000259" key="1">
    <source>
        <dbReference type="PROSITE" id="PS51819"/>
    </source>
</evidence>
<dbReference type="Pfam" id="PF00903">
    <property type="entry name" value="Glyoxalase"/>
    <property type="match status" value="1"/>
</dbReference>
<comment type="caution">
    <text evidence="2">The sequence shown here is derived from an EMBL/GenBank/DDBJ whole genome shotgun (WGS) entry which is preliminary data.</text>
</comment>
<dbReference type="InterPro" id="IPR029068">
    <property type="entry name" value="Glyas_Bleomycin-R_OHBP_Dase"/>
</dbReference>
<dbReference type="EMBL" id="JAQQKX010000015">
    <property type="protein sequence ID" value="MDC7684731.1"/>
    <property type="molecule type" value="Genomic_DNA"/>
</dbReference>
<dbReference type="InterPro" id="IPR037523">
    <property type="entry name" value="VOC_core"/>
</dbReference>
<evidence type="ECO:0000313" key="3">
    <source>
        <dbReference type="Proteomes" id="UP001214854"/>
    </source>
</evidence>
<sequence length="111" mass="12475">MTDAIILNVRDPQKSAAFYAGLLNIEAENDDGAVAFRFGGQRLRLCAGEGSRNEVGIRLRHEAAVISTYEHWWDKGVRLTQIPTRGANGQNYKMDFWAEDPDGHRLHVFCA</sequence>
<dbReference type="Gene3D" id="3.30.720.110">
    <property type="match status" value="1"/>
</dbReference>
<accession>A0ABT5HXD4</accession>
<evidence type="ECO:0000313" key="2">
    <source>
        <dbReference type="EMBL" id="MDC7684731.1"/>
    </source>
</evidence>
<feature type="domain" description="VOC" evidence="1">
    <location>
        <begin position="1"/>
        <end position="111"/>
    </location>
</feature>
<dbReference type="Gene3D" id="3.30.720.120">
    <property type="match status" value="1"/>
</dbReference>
<protein>
    <submittedName>
        <fullName evidence="2">VOC family protein</fullName>
    </submittedName>
</protein>
<name>A0ABT5HXD4_9CAUL</name>
<gene>
    <name evidence="2" type="ORF">PQU92_15710</name>
</gene>
<dbReference type="SUPFAM" id="SSF54593">
    <property type="entry name" value="Glyoxalase/Bleomycin resistance protein/Dihydroxybiphenyl dioxygenase"/>
    <property type="match status" value="1"/>
</dbReference>
<dbReference type="PROSITE" id="PS51819">
    <property type="entry name" value="VOC"/>
    <property type="match status" value="1"/>
</dbReference>
<dbReference type="Proteomes" id="UP001214854">
    <property type="component" value="Unassembled WGS sequence"/>
</dbReference>
<proteinExistence type="predicted"/>
<dbReference type="InterPro" id="IPR004360">
    <property type="entry name" value="Glyas_Fos-R_dOase_dom"/>
</dbReference>
<organism evidence="2 3">
    <name type="scientific">Asticcacaulis aquaticus</name>
    <dbReference type="NCBI Taxonomy" id="2984212"/>
    <lineage>
        <taxon>Bacteria</taxon>
        <taxon>Pseudomonadati</taxon>
        <taxon>Pseudomonadota</taxon>
        <taxon>Alphaproteobacteria</taxon>
        <taxon>Caulobacterales</taxon>
        <taxon>Caulobacteraceae</taxon>
        <taxon>Asticcacaulis</taxon>
    </lineage>
</organism>
<dbReference type="RefSeq" id="WP_272749203.1">
    <property type="nucleotide sequence ID" value="NZ_JAQQKX010000015.1"/>
</dbReference>
<keyword evidence="3" id="KW-1185">Reference proteome</keyword>